<organism evidence="9 10">
    <name type="scientific">Cyanidiococcus yangmingshanensis</name>
    <dbReference type="NCBI Taxonomy" id="2690220"/>
    <lineage>
        <taxon>Eukaryota</taxon>
        <taxon>Rhodophyta</taxon>
        <taxon>Bangiophyceae</taxon>
        <taxon>Cyanidiales</taxon>
        <taxon>Cyanidiaceae</taxon>
        <taxon>Cyanidiococcus</taxon>
    </lineage>
</organism>
<evidence type="ECO:0000259" key="8">
    <source>
        <dbReference type="PROSITE" id="PS50235"/>
    </source>
</evidence>
<evidence type="ECO:0000256" key="2">
    <source>
        <dbReference type="ARBA" id="ARBA00022670"/>
    </source>
</evidence>
<dbReference type="InterPro" id="IPR050164">
    <property type="entry name" value="Peptidase_C19"/>
</dbReference>
<dbReference type="PROSITE" id="PS00972">
    <property type="entry name" value="USP_1"/>
    <property type="match status" value="1"/>
</dbReference>
<comment type="caution">
    <text evidence="9">The sequence shown here is derived from an EMBL/GenBank/DDBJ whole genome shotgun (WGS) entry which is preliminary data.</text>
</comment>
<evidence type="ECO:0000256" key="5">
    <source>
        <dbReference type="ARBA" id="ARBA00022807"/>
    </source>
</evidence>
<name>A0A7J7IPI9_9RHOD</name>
<dbReference type="PANTHER" id="PTHR24006">
    <property type="entry name" value="UBIQUITIN CARBOXYL-TERMINAL HYDROLASE"/>
    <property type="match status" value="1"/>
</dbReference>
<dbReference type="InterPro" id="IPR038765">
    <property type="entry name" value="Papain-like_cys_pep_sf"/>
</dbReference>
<accession>A0A7J7IPI9</accession>
<dbReference type="PROSITE" id="PS00973">
    <property type="entry name" value="USP_2"/>
    <property type="match status" value="1"/>
</dbReference>
<evidence type="ECO:0000313" key="10">
    <source>
        <dbReference type="Proteomes" id="UP000530660"/>
    </source>
</evidence>
<evidence type="ECO:0000313" key="9">
    <source>
        <dbReference type="EMBL" id="KAF6005052.1"/>
    </source>
</evidence>
<dbReference type="InterPro" id="IPR001394">
    <property type="entry name" value="Peptidase_C19_UCH"/>
</dbReference>
<keyword evidence="2 6" id="KW-0645">Protease</keyword>
<evidence type="ECO:0000256" key="6">
    <source>
        <dbReference type="RuleBase" id="RU366025"/>
    </source>
</evidence>
<dbReference type="Proteomes" id="UP000530660">
    <property type="component" value="Unassembled WGS sequence"/>
</dbReference>
<sequence>MEQQDSSGLRDQELYLGQLTVRDWWKLIRNLQPITRVLDEESEINLTRQVKESGVEELRPPLAPQDVRAPTSETPEDSVKVENNTGDQRSEESLVLAAADMPSSGSSTPTRSSASPDGLAKAPSSAVATSSRIRWAAVVSGGAAGTGHGAPERMPSAQQRPTSGERGHRIMPENGKNVDSFQRGNEASAPSSPESHRRLWQLLQHGRPVLDRSATLTTGPSTYQLDPHWRRPGFANTGNSCYINAVLQALLAVDEFRDIWAALAPILPPELELVERHRCPLVAGWVRLVKDWLAHWRQTRNHQGRTSTHSTPLRPSYFWESERLAAELRPGHQEDAQELLMMMLDGLHSEVLDLLTHLGPDATVMERSSPSDDLATDSMENTEWEMVDRKGRSAVVRTHQVRPTFITTLFSGALRSEVRKAGAKRSAVREPFLMLSLDIDDQRIRTLDDAFRFFMQPEFLDTPETDRTSQITSTVAAPNPDLLRKEVTLDTPLPPVLIVHLKRFSIQADGIGQSKKLLKQLSFPLQLTLNSSWFSAAVPKAQLNEARARRYHLVAVITHLGPDLASGHYIADVLASRPSSSWPHKARSATKMSSRVPSVESIWWQCDDLEVQTVPASTVLSRTAYLLIYRA</sequence>
<dbReference type="GO" id="GO:0005829">
    <property type="term" value="C:cytosol"/>
    <property type="evidence" value="ECO:0007669"/>
    <property type="project" value="TreeGrafter"/>
</dbReference>
<dbReference type="InterPro" id="IPR018200">
    <property type="entry name" value="USP_CS"/>
</dbReference>
<protein>
    <recommendedName>
        <fullName evidence="6">Ubiquitin carboxyl-terminal hydrolase</fullName>
        <ecNumber evidence="6">3.4.19.12</ecNumber>
    </recommendedName>
</protein>
<dbReference type="Pfam" id="PF00443">
    <property type="entry name" value="UCH"/>
    <property type="match status" value="1"/>
</dbReference>
<feature type="domain" description="USP" evidence="8">
    <location>
        <begin position="232"/>
        <end position="631"/>
    </location>
</feature>
<evidence type="ECO:0000256" key="1">
    <source>
        <dbReference type="ARBA" id="ARBA00000707"/>
    </source>
</evidence>
<keyword evidence="10" id="KW-1185">Reference proteome</keyword>
<keyword evidence="4 6" id="KW-0378">Hydrolase</keyword>
<keyword evidence="3 6" id="KW-0833">Ubl conjugation pathway</keyword>
<feature type="compositionally biased region" description="Basic and acidic residues" evidence="7">
    <location>
        <begin position="49"/>
        <end position="59"/>
    </location>
</feature>
<dbReference type="Gene3D" id="3.90.70.10">
    <property type="entry name" value="Cysteine proteinases"/>
    <property type="match status" value="1"/>
</dbReference>
<evidence type="ECO:0000256" key="4">
    <source>
        <dbReference type="ARBA" id="ARBA00022801"/>
    </source>
</evidence>
<proteinExistence type="inferred from homology"/>
<dbReference type="AlphaFoldDB" id="A0A7J7IPI9"/>
<feature type="compositionally biased region" description="Low complexity" evidence="7">
    <location>
        <begin position="102"/>
        <end position="116"/>
    </location>
</feature>
<dbReference type="PROSITE" id="PS50235">
    <property type="entry name" value="USP_3"/>
    <property type="match status" value="1"/>
</dbReference>
<keyword evidence="5 6" id="KW-0788">Thiol protease</keyword>
<feature type="compositionally biased region" description="Polar residues" evidence="7">
    <location>
        <begin position="177"/>
        <end position="193"/>
    </location>
</feature>
<dbReference type="GO" id="GO:0016579">
    <property type="term" value="P:protein deubiquitination"/>
    <property type="evidence" value="ECO:0007669"/>
    <property type="project" value="InterPro"/>
</dbReference>
<evidence type="ECO:0000256" key="3">
    <source>
        <dbReference type="ARBA" id="ARBA00022786"/>
    </source>
</evidence>
<dbReference type="GO" id="GO:0004843">
    <property type="term" value="F:cysteine-type deubiquitinase activity"/>
    <property type="evidence" value="ECO:0007669"/>
    <property type="project" value="UniProtKB-UniRule"/>
</dbReference>
<dbReference type="PANTHER" id="PTHR24006:SF687">
    <property type="entry name" value="UBIQUITIN CARBOXYL-TERMINAL HYDROLASE 10"/>
    <property type="match status" value="1"/>
</dbReference>
<dbReference type="InterPro" id="IPR028889">
    <property type="entry name" value="USP"/>
</dbReference>
<comment type="catalytic activity">
    <reaction evidence="1 6">
        <text>Thiol-dependent hydrolysis of ester, thioester, amide, peptide and isopeptide bonds formed by the C-terminal Gly of ubiquitin (a 76-residue protein attached to proteins as an intracellular targeting signal).</text>
        <dbReference type="EC" id="3.4.19.12"/>
    </reaction>
</comment>
<reference evidence="9 10" key="1">
    <citation type="journal article" date="2020" name="J. Phycol.">
        <title>Comparative genome analysis reveals Cyanidiococcus gen. nov., a new extremophilic red algal genus sister to Cyanidioschyzon (Cyanidioschyzonaceae, Rhodophyta).</title>
        <authorList>
            <person name="Liu S.-L."/>
            <person name="Chiang Y.-R."/>
            <person name="Yoon H.S."/>
            <person name="Fu H.-Y."/>
        </authorList>
    </citation>
    <scope>NUCLEOTIDE SEQUENCE [LARGE SCALE GENOMIC DNA]</scope>
    <source>
        <strain evidence="9 10">THAL066</strain>
    </source>
</reference>
<dbReference type="EMBL" id="VWRR01000002">
    <property type="protein sequence ID" value="KAF6005052.1"/>
    <property type="molecule type" value="Genomic_DNA"/>
</dbReference>
<dbReference type="SUPFAM" id="SSF54001">
    <property type="entry name" value="Cysteine proteinases"/>
    <property type="match status" value="1"/>
</dbReference>
<evidence type="ECO:0000256" key="7">
    <source>
        <dbReference type="SAM" id="MobiDB-lite"/>
    </source>
</evidence>
<comment type="similarity">
    <text evidence="6">Belongs to the peptidase C19 family.</text>
</comment>
<dbReference type="OrthoDB" id="429671at2759"/>
<feature type="region of interest" description="Disordered" evidence="7">
    <location>
        <begin position="49"/>
        <end position="195"/>
    </location>
</feature>
<dbReference type="GO" id="GO:0006508">
    <property type="term" value="P:proteolysis"/>
    <property type="evidence" value="ECO:0007669"/>
    <property type="project" value="UniProtKB-KW"/>
</dbReference>
<dbReference type="EC" id="3.4.19.12" evidence="6"/>
<dbReference type="CDD" id="cd02257">
    <property type="entry name" value="Peptidase_C19"/>
    <property type="match status" value="1"/>
</dbReference>
<gene>
    <name evidence="9" type="primary">USP10</name>
    <name evidence="9" type="ORF">F1559_005007</name>
</gene>
<dbReference type="GO" id="GO:0005634">
    <property type="term" value="C:nucleus"/>
    <property type="evidence" value="ECO:0007669"/>
    <property type="project" value="TreeGrafter"/>
</dbReference>